<proteinExistence type="predicted"/>
<feature type="domain" description="Erythromycin biosynthesis protein CIII-like C-terminal" evidence="2">
    <location>
        <begin position="272"/>
        <end position="368"/>
    </location>
</feature>
<dbReference type="CDD" id="cd03784">
    <property type="entry name" value="GT1_Gtf-like"/>
    <property type="match status" value="1"/>
</dbReference>
<comment type="caution">
    <text evidence="3">The sequence shown here is derived from an EMBL/GenBank/DDBJ whole genome shotgun (WGS) entry which is preliminary data.</text>
</comment>
<dbReference type="AlphaFoldDB" id="A0A841FD10"/>
<gene>
    <name evidence="3" type="ORF">HNR73_003028</name>
</gene>
<dbReference type="Pfam" id="PF03033">
    <property type="entry name" value="Glyco_transf_28"/>
    <property type="match status" value="1"/>
</dbReference>
<dbReference type="GO" id="GO:0005975">
    <property type="term" value="P:carbohydrate metabolic process"/>
    <property type="evidence" value="ECO:0007669"/>
    <property type="project" value="InterPro"/>
</dbReference>
<dbReference type="GO" id="GO:0016758">
    <property type="term" value="F:hexosyltransferase activity"/>
    <property type="evidence" value="ECO:0007669"/>
    <property type="project" value="InterPro"/>
</dbReference>
<feature type="domain" description="Glycosyltransferase family 28 N-terminal" evidence="1">
    <location>
        <begin position="3"/>
        <end position="59"/>
    </location>
</feature>
<keyword evidence="3" id="KW-0328">Glycosyltransferase</keyword>
<dbReference type="InterPro" id="IPR050426">
    <property type="entry name" value="Glycosyltransferase_28"/>
</dbReference>
<dbReference type="GO" id="GO:0008194">
    <property type="term" value="F:UDP-glycosyltransferase activity"/>
    <property type="evidence" value="ECO:0007669"/>
    <property type="project" value="InterPro"/>
</dbReference>
<dbReference type="EMBL" id="JACHGT010000006">
    <property type="protein sequence ID" value="MBB6035171.1"/>
    <property type="molecule type" value="Genomic_DNA"/>
</dbReference>
<keyword evidence="3" id="KW-0808">Transferase</keyword>
<reference evidence="3 4" key="1">
    <citation type="submission" date="2020-08" db="EMBL/GenBank/DDBJ databases">
        <title>Genomic Encyclopedia of Type Strains, Phase IV (KMG-IV): sequencing the most valuable type-strain genomes for metagenomic binning, comparative biology and taxonomic classification.</title>
        <authorList>
            <person name="Goeker M."/>
        </authorList>
    </citation>
    <scope>NUCLEOTIDE SEQUENCE [LARGE SCALE GENOMIC DNA]</scope>
    <source>
        <strain evidence="3 4">YIM 65646</strain>
    </source>
</reference>
<keyword evidence="4" id="KW-1185">Reference proteome</keyword>
<dbReference type="RefSeq" id="WP_184788034.1">
    <property type="nucleotide sequence ID" value="NZ_BONT01000006.1"/>
</dbReference>
<dbReference type="InterPro" id="IPR002213">
    <property type="entry name" value="UDP_glucos_trans"/>
</dbReference>
<dbReference type="InterPro" id="IPR010610">
    <property type="entry name" value="EryCIII-like_C"/>
</dbReference>
<organism evidence="3 4">
    <name type="scientific">Phytomonospora endophytica</name>
    <dbReference type="NCBI Taxonomy" id="714109"/>
    <lineage>
        <taxon>Bacteria</taxon>
        <taxon>Bacillati</taxon>
        <taxon>Actinomycetota</taxon>
        <taxon>Actinomycetes</taxon>
        <taxon>Micromonosporales</taxon>
        <taxon>Micromonosporaceae</taxon>
        <taxon>Phytomonospora</taxon>
    </lineage>
</organism>
<dbReference type="SUPFAM" id="SSF53756">
    <property type="entry name" value="UDP-Glycosyltransferase/glycogen phosphorylase"/>
    <property type="match status" value="1"/>
</dbReference>
<dbReference type="Proteomes" id="UP000548476">
    <property type="component" value="Unassembled WGS sequence"/>
</dbReference>
<evidence type="ECO:0000259" key="1">
    <source>
        <dbReference type="Pfam" id="PF03033"/>
    </source>
</evidence>
<sequence length="383" mass="39562">MRVLLTTTGSRGDVEPVVALALRLRARDAEVRVCAPPDFAALFADAGMPMTPLGPSVRAFVAGAKPPTPADALRMAADLVAERFELLAAEGAGCDVILAAGLLPVGARDVAEVLGVRYVFACYQLFGLPSRHFPAAVSDPARLNMMYREPLNAHRAALGLSSVDNVRDHVFTEHPWLAADPVLSPGEGMTDLDLVQTGAWIRPDTRPLPGALEAFLAAGEAPVYIGFGSMPMRAPDAASVAVAAARANGRRVVLGSGWADLASADDADDCFVVGEVNQQELFGRVAAAVHHGGAGTTTTAARAGAPQVLVPQMGDQPYWAARVAELGIGAAHDEPAPTVESLAAALEIALAPATRGRAGAVAARIRDDGADVAARLLLGGDGR</sequence>
<dbReference type="Pfam" id="PF06722">
    <property type="entry name" value="EryCIII-like_C"/>
    <property type="match status" value="1"/>
</dbReference>
<evidence type="ECO:0000259" key="2">
    <source>
        <dbReference type="Pfam" id="PF06722"/>
    </source>
</evidence>
<dbReference type="EC" id="2.4.1.310" evidence="3"/>
<dbReference type="FunFam" id="3.40.50.2000:FF:000009">
    <property type="entry name" value="Sterol 3-beta-glucosyltransferase UGT80A2"/>
    <property type="match status" value="1"/>
</dbReference>
<dbReference type="GO" id="GO:0033072">
    <property type="term" value="P:vancomycin biosynthetic process"/>
    <property type="evidence" value="ECO:0007669"/>
    <property type="project" value="UniProtKB-ARBA"/>
</dbReference>
<evidence type="ECO:0000313" key="3">
    <source>
        <dbReference type="EMBL" id="MBB6035171.1"/>
    </source>
</evidence>
<protein>
    <submittedName>
        <fullName evidence="3">Vancomycin aglycone glucosyltransferase</fullName>
        <ecNumber evidence="3">2.4.1.310</ecNumber>
    </submittedName>
</protein>
<dbReference type="PANTHER" id="PTHR48050:SF13">
    <property type="entry name" value="STEROL 3-BETA-GLUCOSYLTRANSFERASE UGT80A2"/>
    <property type="match status" value="1"/>
</dbReference>
<dbReference type="Gene3D" id="3.40.50.2000">
    <property type="entry name" value="Glycogen Phosphorylase B"/>
    <property type="match status" value="2"/>
</dbReference>
<name>A0A841FD10_9ACTN</name>
<accession>A0A841FD10</accession>
<evidence type="ECO:0000313" key="4">
    <source>
        <dbReference type="Proteomes" id="UP000548476"/>
    </source>
</evidence>
<dbReference type="PANTHER" id="PTHR48050">
    <property type="entry name" value="STEROL 3-BETA-GLUCOSYLTRANSFERASE"/>
    <property type="match status" value="1"/>
</dbReference>
<dbReference type="InterPro" id="IPR004276">
    <property type="entry name" value="GlycoTrans_28_N"/>
</dbReference>